<evidence type="ECO:0000256" key="2">
    <source>
        <dbReference type="ARBA" id="ARBA00009272"/>
    </source>
</evidence>
<comment type="subcellular location">
    <subcellularLocation>
        <location evidence="1 4">Bacterial flagellum basal body</location>
    </subcellularLocation>
</comment>
<evidence type="ECO:0000256" key="1">
    <source>
        <dbReference type="ARBA" id="ARBA00004117"/>
    </source>
</evidence>
<dbReference type="PANTHER" id="PTHR34653:SF1">
    <property type="entry name" value="FLAGELLAR HOOK-BASAL BODY COMPLEX PROTEIN FLIE"/>
    <property type="match status" value="1"/>
</dbReference>
<dbReference type="EMBL" id="FNLO01000002">
    <property type="protein sequence ID" value="SDV46931.1"/>
    <property type="molecule type" value="Genomic_DNA"/>
</dbReference>
<gene>
    <name evidence="4" type="primary">fliE</name>
    <name evidence="5" type="ORF">SAMN05216551_102112</name>
</gene>
<accession>A0A1H2PKG2</accession>
<keyword evidence="5" id="KW-0969">Cilium</keyword>
<dbReference type="Proteomes" id="UP000243719">
    <property type="component" value="Unassembled WGS sequence"/>
</dbReference>
<dbReference type="GO" id="GO:0009425">
    <property type="term" value="C:bacterial-type flagellum basal body"/>
    <property type="evidence" value="ECO:0007669"/>
    <property type="project" value="UniProtKB-SubCell"/>
</dbReference>
<evidence type="ECO:0000256" key="4">
    <source>
        <dbReference type="HAMAP-Rule" id="MF_00724"/>
    </source>
</evidence>
<organism evidence="5 6">
    <name type="scientific">Chitinasiproducens palmae</name>
    <dbReference type="NCBI Taxonomy" id="1770053"/>
    <lineage>
        <taxon>Bacteria</taxon>
        <taxon>Pseudomonadati</taxon>
        <taxon>Pseudomonadota</taxon>
        <taxon>Betaproteobacteria</taxon>
        <taxon>Burkholderiales</taxon>
        <taxon>Burkholderiaceae</taxon>
        <taxon>Chitinasiproducens</taxon>
    </lineage>
</organism>
<comment type="similarity">
    <text evidence="2 4">Belongs to the FliE family.</text>
</comment>
<protein>
    <recommendedName>
        <fullName evidence="4">Flagellar hook-basal body complex protein FliE</fullName>
    </recommendedName>
</protein>
<proteinExistence type="inferred from homology"/>
<reference evidence="6" key="1">
    <citation type="submission" date="2016-09" db="EMBL/GenBank/DDBJ databases">
        <authorList>
            <person name="Varghese N."/>
            <person name="Submissions S."/>
        </authorList>
    </citation>
    <scope>NUCLEOTIDE SEQUENCE [LARGE SCALE GENOMIC DNA]</scope>
    <source>
        <strain evidence="6">JS23</strain>
    </source>
</reference>
<evidence type="ECO:0000256" key="3">
    <source>
        <dbReference type="ARBA" id="ARBA00023143"/>
    </source>
</evidence>
<dbReference type="HAMAP" id="MF_00724">
    <property type="entry name" value="FliE"/>
    <property type="match status" value="1"/>
</dbReference>
<dbReference type="PRINTS" id="PR01006">
    <property type="entry name" value="FLGHOOKFLIE"/>
</dbReference>
<keyword evidence="5" id="KW-0282">Flagellum</keyword>
<dbReference type="Pfam" id="PF02049">
    <property type="entry name" value="FliE"/>
    <property type="match status" value="1"/>
</dbReference>
<dbReference type="GO" id="GO:0003774">
    <property type="term" value="F:cytoskeletal motor activity"/>
    <property type="evidence" value="ECO:0007669"/>
    <property type="project" value="InterPro"/>
</dbReference>
<dbReference type="AlphaFoldDB" id="A0A1H2PKG2"/>
<dbReference type="GO" id="GO:0005198">
    <property type="term" value="F:structural molecule activity"/>
    <property type="evidence" value="ECO:0007669"/>
    <property type="project" value="InterPro"/>
</dbReference>
<sequence length="105" mass="10950">MTASFESMRVAGSASAPYSVQAVSASIDGAQAKSSFGTYLDDALHAIDARQHAAAARMQEVDSGRSDDLVGAMLASQDATLSFAMLTQVRNKVVAALDDLLKMPV</sequence>
<keyword evidence="3 4" id="KW-0975">Bacterial flagellum</keyword>
<dbReference type="GO" id="GO:0071973">
    <property type="term" value="P:bacterial-type flagellum-dependent cell motility"/>
    <property type="evidence" value="ECO:0007669"/>
    <property type="project" value="InterPro"/>
</dbReference>
<evidence type="ECO:0000313" key="6">
    <source>
        <dbReference type="Proteomes" id="UP000243719"/>
    </source>
</evidence>
<dbReference type="STRING" id="1770053.SAMN05216551_102112"/>
<evidence type="ECO:0000313" key="5">
    <source>
        <dbReference type="EMBL" id="SDV46931.1"/>
    </source>
</evidence>
<keyword evidence="6" id="KW-1185">Reference proteome</keyword>
<dbReference type="InterPro" id="IPR001624">
    <property type="entry name" value="FliE"/>
</dbReference>
<keyword evidence="5" id="KW-0966">Cell projection</keyword>
<dbReference type="PANTHER" id="PTHR34653">
    <property type="match status" value="1"/>
</dbReference>
<dbReference type="OrthoDB" id="8909229at2"/>
<name>A0A1H2PKG2_9BURK</name>